<evidence type="ECO:0000313" key="3">
    <source>
        <dbReference type="Proteomes" id="UP000317909"/>
    </source>
</evidence>
<keyword evidence="3" id="KW-1185">Reference proteome</keyword>
<name>A0A517TYG7_9BACT</name>
<sequence precursor="true">MSRLVLAAALTFSILVNAGYAAAGQVGLGPEENTTLSLEENSTLGLGGASIFDGNVDAPSNVRRPVALPEAPADPWTAFDLALVE</sequence>
<protein>
    <submittedName>
        <fullName evidence="2">Uncharacterized protein</fullName>
    </submittedName>
</protein>
<proteinExistence type="predicted"/>
<dbReference type="EMBL" id="CP036339">
    <property type="protein sequence ID" value="QDT73416.1"/>
    <property type="molecule type" value="Genomic_DNA"/>
</dbReference>
<dbReference type="RefSeq" id="WP_145433007.1">
    <property type="nucleotide sequence ID" value="NZ_CP036339.1"/>
</dbReference>
<dbReference type="AlphaFoldDB" id="A0A517TYG7"/>
<evidence type="ECO:0000313" key="2">
    <source>
        <dbReference type="EMBL" id="QDT73416.1"/>
    </source>
</evidence>
<dbReference type="Proteomes" id="UP000317909">
    <property type="component" value="Chromosome"/>
</dbReference>
<organism evidence="2 3">
    <name type="scientific">Lacipirellula limnantheis</name>
    <dbReference type="NCBI Taxonomy" id="2528024"/>
    <lineage>
        <taxon>Bacteria</taxon>
        <taxon>Pseudomonadati</taxon>
        <taxon>Planctomycetota</taxon>
        <taxon>Planctomycetia</taxon>
        <taxon>Pirellulales</taxon>
        <taxon>Lacipirellulaceae</taxon>
        <taxon>Lacipirellula</taxon>
    </lineage>
</organism>
<feature type="signal peptide" evidence="1">
    <location>
        <begin position="1"/>
        <end position="23"/>
    </location>
</feature>
<dbReference type="KEGG" id="llh:I41_26050"/>
<accession>A0A517TYG7</accession>
<keyword evidence="1" id="KW-0732">Signal</keyword>
<evidence type="ECO:0000256" key="1">
    <source>
        <dbReference type="SAM" id="SignalP"/>
    </source>
</evidence>
<reference evidence="2 3" key="1">
    <citation type="submission" date="2019-02" db="EMBL/GenBank/DDBJ databases">
        <title>Deep-cultivation of Planctomycetes and their phenomic and genomic characterization uncovers novel biology.</title>
        <authorList>
            <person name="Wiegand S."/>
            <person name="Jogler M."/>
            <person name="Boedeker C."/>
            <person name="Pinto D."/>
            <person name="Vollmers J."/>
            <person name="Rivas-Marin E."/>
            <person name="Kohn T."/>
            <person name="Peeters S.H."/>
            <person name="Heuer A."/>
            <person name="Rast P."/>
            <person name="Oberbeckmann S."/>
            <person name="Bunk B."/>
            <person name="Jeske O."/>
            <person name="Meyerdierks A."/>
            <person name="Storesund J.E."/>
            <person name="Kallscheuer N."/>
            <person name="Luecker S."/>
            <person name="Lage O.M."/>
            <person name="Pohl T."/>
            <person name="Merkel B.J."/>
            <person name="Hornburger P."/>
            <person name="Mueller R.-W."/>
            <person name="Bruemmer F."/>
            <person name="Labrenz M."/>
            <person name="Spormann A.M."/>
            <person name="Op den Camp H."/>
            <person name="Overmann J."/>
            <person name="Amann R."/>
            <person name="Jetten M.S.M."/>
            <person name="Mascher T."/>
            <person name="Medema M.H."/>
            <person name="Devos D.P."/>
            <person name="Kaster A.-K."/>
            <person name="Ovreas L."/>
            <person name="Rohde M."/>
            <person name="Galperin M.Y."/>
            <person name="Jogler C."/>
        </authorList>
    </citation>
    <scope>NUCLEOTIDE SEQUENCE [LARGE SCALE GENOMIC DNA]</scope>
    <source>
        <strain evidence="2 3">I41</strain>
    </source>
</reference>
<gene>
    <name evidence="2" type="ORF">I41_26050</name>
</gene>
<feature type="chain" id="PRO_5021781311" evidence="1">
    <location>
        <begin position="24"/>
        <end position="85"/>
    </location>
</feature>